<dbReference type="EMBL" id="CAAALY010093983">
    <property type="protein sequence ID" value="VEL28297.1"/>
    <property type="molecule type" value="Genomic_DNA"/>
</dbReference>
<sequence length="81" mass="9222">MNTITPFYKTGNKCSPTTKASQLPKSLWCDYRPPPVSILEKKHNRSGTADAALEVRYKTCLECEFSYSFARLHREGYVSDS</sequence>
<keyword evidence="2" id="KW-1185">Reference proteome</keyword>
<dbReference type="AlphaFoldDB" id="A0A3S5ATW3"/>
<proteinExistence type="predicted"/>
<protein>
    <submittedName>
        <fullName evidence="1">Uncharacterized protein</fullName>
    </submittedName>
</protein>
<comment type="caution">
    <text evidence="1">The sequence shown here is derived from an EMBL/GenBank/DDBJ whole genome shotgun (WGS) entry which is preliminary data.</text>
</comment>
<gene>
    <name evidence="1" type="ORF">PXEA_LOCUS21737</name>
</gene>
<evidence type="ECO:0000313" key="1">
    <source>
        <dbReference type="EMBL" id="VEL28297.1"/>
    </source>
</evidence>
<name>A0A3S5ATW3_9PLAT</name>
<evidence type="ECO:0000313" key="2">
    <source>
        <dbReference type="Proteomes" id="UP000784294"/>
    </source>
</evidence>
<accession>A0A3S5ATW3</accession>
<organism evidence="1 2">
    <name type="scientific">Protopolystoma xenopodis</name>
    <dbReference type="NCBI Taxonomy" id="117903"/>
    <lineage>
        <taxon>Eukaryota</taxon>
        <taxon>Metazoa</taxon>
        <taxon>Spiralia</taxon>
        <taxon>Lophotrochozoa</taxon>
        <taxon>Platyhelminthes</taxon>
        <taxon>Monogenea</taxon>
        <taxon>Polyopisthocotylea</taxon>
        <taxon>Polystomatidea</taxon>
        <taxon>Polystomatidae</taxon>
        <taxon>Protopolystoma</taxon>
    </lineage>
</organism>
<reference evidence="1" key="1">
    <citation type="submission" date="2018-11" db="EMBL/GenBank/DDBJ databases">
        <authorList>
            <consortium name="Pathogen Informatics"/>
        </authorList>
    </citation>
    <scope>NUCLEOTIDE SEQUENCE</scope>
</reference>
<dbReference type="Proteomes" id="UP000784294">
    <property type="component" value="Unassembled WGS sequence"/>
</dbReference>